<dbReference type="InterPro" id="IPR003735">
    <property type="entry name" value="Metal_Tscrpt_repr"/>
</dbReference>
<evidence type="ECO:0000313" key="3">
    <source>
        <dbReference type="Proteomes" id="UP000447833"/>
    </source>
</evidence>
<reference evidence="2 3" key="1">
    <citation type="submission" date="2019-11" db="EMBL/GenBank/DDBJ databases">
        <title>Genome sequences of 17 halophilic strains isolated from different environments.</title>
        <authorList>
            <person name="Furrow R.E."/>
        </authorList>
    </citation>
    <scope>NUCLEOTIDE SEQUENCE [LARGE SCALE GENOMIC DNA]</scope>
    <source>
        <strain evidence="2 3">22506_14_FS</strain>
    </source>
</reference>
<dbReference type="Proteomes" id="UP000447833">
    <property type="component" value="Unassembled WGS sequence"/>
</dbReference>
<dbReference type="AlphaFoldDB" id="A0A845F5I0"/>
<sequence>MDDLNIPLQPEKKPTEPRTEEEKQQLQNRLKRIEGQIRGIQKMVGEDRYCVDILIQLSAIQAALKKVGYTLLERHTKTCVANSIKEGTGDEQIEELMKVIQQFSK</sequence>
<dbReference type="PANTHER" id="PTHR33677">
    <property type="entry name" value="TRANSCRIPTIONAL REPRESSOR FRMR-RELATED"/>
    <property type="match status" value="1"/>
</dbReference>
<feature type="compositionally biased region" description="Basic and acidic residues" evidence="1">
    <location>
        <begin position="10"/>
        <end position="24"/>
    </location>
</feature>
<gene>
    <name evidence="2" type="ORF">GLW07_22100</name>
</gene>
<feature type="region of interest" description="Disordered" evidence="1">
    <location>
        <begin position="1"/>
        <end position="26"/>
    </location>
</feature>
<dbReference type="GO" id="GO:0046872">
    <property type="term" value="F:metal ion binding"/>
    <property type="evidence" value="ECO:0007669"/>
    <property type="project" value="InterPro"/>
</dbReference>
<dbReference type="Gene3D" id="1.20.58.1000">
    <property type="entry name" value="Metal-sensitive repressor, helix protomer"/>
    <property type="match status" value="1"/>
</dbReference>
<name>A0A845F5I0_9BACL</name>
<evidence type="ECO:0000256" key="1">
    <source>
        <dbReference type="SAM" id="MobiDB-lite"/>
    </source>
</evidence>
<accession>A0A845F5I0</accession>
<comment type="caution">
    <text evidence="2">The sequence shown here is derived from an EMBL/GenBank/DDBJ whole genome shotgun (WGS) entry which is preliminary data.</text>
</comment>
<dbReference type="GO" id="GO:0045892">
    <property type="term" value="P:negative regulation of DNA-templated transcription"/>
    <property type="evidence" value="ECO:0007669"/>
    <property type="project" value="UniProtKB-ARBA"/>
</dbReference>
<evidence type="ECO:0000313" key="2">
    <source>
        <dbReference type="EMBL" id="MYL66021.1"/>
    </source>
</evidence>
<protein>
    <submittedName>
        <fullName evidence="2">Metal-sensing transcriptional repressor</fullName>
    </submittedName>
</protein>
<dbReference type="EMBL" id="WMEY01000014">
    <property type="protein sequence ID" value="MYL66021.1"/>
    <property type="molecule type" value="Genomic_DNA"/>
</dbReference>
<dbReference type="GO" id="GO:0003677">
    <property type="term" value="F:DNA binding"/>
    <property type="evidence" value="ECO:0007669"/>
    <property type="project" value="InterPro"/>
</dbReference>
<dbReference type="PANTHER" id="PTHR33677:SF3">
    <property type="entry name" value="COPPER-SENSING TRANSCRIPTIONAL REPRESSOR RICR"/>
    <property type="match status" value="1"/>
</dbReference>
<organism evidence="2 3">
    <name type="scientific">Guptibacillus hwajinpoensis</name>
    <dbReference type="NCBI Taxonomy" id="208199"/>
    <lineage>
        <taxon>Bacteria</taxon>
        <taxon>Bacillati</taxon>
        <taxon>Bacillota</taxon>
        <taxon>Bacilli</taxon>
        <taxon>Bacillales</taxon>
        <taxon>Guptibacillaceae</taxon>
        <taxon>Guptibacillus</taxon>
    </lineage>
</organism>
<dbReference type="RefSeq" id="WP_098446017.1">
    <property type="nucleotide sequence ID" value="NZ_WMEY01000014.1"/>
</dbReference>
<proteinExistence type="predicted"/>
<dbReference type="InterPro" id="IPR038390">
    <property type="entry name" value="Metal_Tscrpt_repr_sf"/>
</dbReference>
<dbReference type="Pfam" id="PF02583">
    <property type="entry name" value="Trns_repr_metal"/>
    <property type="match status" value="1"/>
</dbReference>